<evidence type="ECO:0008006" key="9">
    <source>
        <dbReference type="Google" id="ProtNLM"/>
    </source>
</evidence>
<gene>
    <name evidence="7" type="ORF">HXX76_002737</name>
</gene>
<keyword evidence="1" id="KW-0479">Metal-binding</keyword>
<dbReference type="GO" id="GO:0008270">
    <property type="term" value="F:zinc ion binding"/>
    <property type="evidence" value="ECO:0007669"/>
    <property type="project" value="UniProtKB-KW"/>
</dbReference>
<feature type="domain" description="Mitochondrial splicing suppressor 51-like C-terminal" evidence="6">
    <location>
        <begin position="276"/>
        <end position="392"/>
    </location>
</feature>
<evidence type="ECO:0000259" key="5">
    <source>
        <dbReference type="Pfam" id="PF01753"/>
    </source>
</evidence>
<dbReference type="Pfam" id="PF01753">
    <property type="entry name" value="zf-MYND"/>
    <property type="match status" value="1"/>
</dbReference>
<dbReference type="Proteomes" id="UP000650467">
    <property type="component" value="Unassembled WGS sequence"/>
</dbReference>
<dbReference type="PANTHER" id="PTHR28069:SF2">
    <property type="entry name" value="GH20023P"/>
    <property type="match status" value="1"/>
</dbReference>
<proteinExistence type="predicted"/>
<comment type="caution">
    <text evidence="7">The sequence shown here is derived from an EMBL/GenBank/DDBJ whole genome shotgun (WGS) entry which is preliminary data.</text>
</comment>
<evidence type="ECO:0000256" key="3">
    <source>
        <dbReference type="ARBA" id="ARBA00022833"/>
    </source>
</evidence>
<dbReference type="Pfam" id="PF20179">
    <property type="entry name" value="MSS51_C"/>
    <property type="match status" value="1"/>
</dbReference>
<keyword evidence="2" id="KW-0863">Zinc-finger</keyword>
<dbReference type="EMBL" id="JAEHOC010000004">
    <property type="protein sequence ID" value="KAG2442653.1"/>
    <property type="molecule type" value="Genomic_DNA"/>
</dbReference>
<organism evidence="7 8">
    <name type="scientific">Chlamydomonas incerta</name>
    <dbReference type="NCBI Taxonomy" id="51695"/>
    <lineage>
        <taxon>Eukaryota</taxon>
        <taxon>Viridiplantae</taxon>
        <taxon>Chlorophyta</taxon>
        <taxon>core chlorophytes</taxon>
        <taxon>Chlorophyceae</taxon>
        <taxon>CS clade</taxon>
        <taxon>Chlamydomonadales</taxon>
        <taxon>Chlamydomonadaceae</taxon>
        <taxon>Chlamydomonas</taxon>
    </lineage>
</organism>
<reference evidence="7" key="1">
    <citation type="journal article" date="2020" name="bioRxiv">
        <title>Comparative genomics of Chlamydomonas.</title>
        <authorList>
            <person name="Craig R.J."/>
            <person name="Hasan A.R."/>
            <person name="Ness R.W."/>
            <person name="Keightley P.D."/>
        </authorList>
    </citation>
    <scope>NUCLEOTIDE SEQUENCE</scope>
    <source>
        <strain evidence="7">SAG 7.73</strain>
    </source>
</reference>
<feature type="domain" description="MYND-type" evidence="5">
    <location>
        <begin position="61"/>
        <end position="99"/>
    </location>
</feature>
<dbReference type="OrthoDB" id="194537at2759"/>
<feature type="compositionally biased region" description="Low complexity" evidence="4">
    <location>
        <begin position="222"/>
        <end position="233"/>
    </location>
</feature>
<dbReference type="Gene3D" id="6.10.140.2220">
    <property type="match status" value="1"/>
</dbReference>
<dbReference type="SUPFAM" id="SSF144232">
    <property type="entry name" value="HIT/MYND zinc finger-like"/>
    <property type="match status" value="1"/>
</dbReference>
<dbReference type="PANTHER" id="PTHR28069">
    <property type="entry name" value="GH20023P"/>
    <property type="match status" value="1"/>
</dbReference>
<evidence type="ECO:0000256" key="4">
    <source>
        <dbReference type="SAM" id="MobiDB-lite"/>
    </source>
</evidence>
<protein>
    <recommendedName>
        <fullName evidence="9">MYND-type domain-containing protein</fullName>
    </recommendedName>
</protein>
<evidence type="ECO:0000256" key="2">
    <source>
        <dbReference type="ARBA" id="ARBA00022771"/>
    </source>
</evidence>
<name>A0A835TFU1_CHLIN</name>
<evidence type="ECO:0000313" key="7">
    <source>
        <dbReference type="EMBL" id="KAG2442653.1"/>
    </source>
</evidence>
<dbReference type="InterPro" id="IPR002893">
    <property type="entry name" value="Znf_MYND"/>
</dbReference>
<evidence type="ECO:0000259" key="6">
    <source>
        <dbReference type="Pfam" id="PF20179"/>
    </source>
</evidence>
<dbReference type="AlphaFoldDB" id="A0A835TFU1"/>
<feature type="region of interest" description="Disordered" evidence="4">
    <location>
        <begin position="204"/>
        <end position="233"/>
    </location>
</feature>
<evidence type="ECO:0000313" key="8">
    <source>
        <dbReference type="Proteomes" id="UP000650467"/>
    </source>
</evidence>
<dbReference type="InterPro" id="IPR046824">
    <property type="entry name" value="Mss51-like_C"/>
</dbReference>
<feature type="compositionally biased region" description="Basic residues" evidence="4">
    <location>
        <begin position="484"/>
        <end position="493"/>
    </location>
</feature>
<accession>A0A835TFU1</accession>
<keyword evidence="8" id="KW-1185">Reference proteome</keyword>
<keyword evidence="3" id="KW-0862">Zinc</keyword>
<evidence type="ECO:0000256" key="1">
    <source>
        <dbReference type="ARBA" id="ARBA00022723"/>
    </source>
</evidence>
<feature type="region of interest" description="Disordered" evidence="4">
    <location>
        <begin position="469"/>
        <end position="505"/>
    </location>
</feature>
<sequence>MAKTNKRRASLQEYPGKGSAAAPCGCHPLLATVAEGKHELSGEGEDRVEQEPERAPGIDCCAVCAGDCASEILCVGCATVVYCSEQHREEDAPNHGQVCEVLRLMRAAEALPPLNGAADSKAEPQQESVLDQPPVYQGTADGFRVPGAAAGAAAAGGEAAEGAAAAALAEGWAVVMPAKFRAVFGGAAGEAAEEGAVAAAAAADGAEDKAEHPRKKARKAAADGTAGAHKPAAGKADSADAQLLLAAQLADRTAELTYVYTAAQALLAGPAAKVAAAAARAGRALQLVVLGAAEDAELADLAAWQVVAAALDTDVRIVFVGPQVPERLAGMGAQYGRVAMRFVQATYDEMAGGKVAGVDPSSLDGSAVVFLAFNPGFTCPDYDWGATLDAIGARSAGGRGGAGAVLVVATNTRVEALMDCELLLERGWRPAGGAEHNPYTSLQARQSGTLANDLYRKNAWLVAYQHVGQQEDGEEDGEEGGGRGGRRRRRRAARSGGPRGAAGRVARALLDTLKKPFKGLMRRR</sequence>
<feature type="region of interest" description="Disordered" evidence="4">
    <location>
        <begin position="1"/>
        <end position="23"/>
    </location>
</feature>